<organism evidence="7 8">
    <name type="scientific">Mangrovicoccus algicola</name>
    <dbReference type="NCBI Taxonomy" id="2771008"/>
    <lineage>
        <taxon>Bacteria</taxon>
        <taxon>Pseudomonadati</taxon>
        <taxon>Pseudomonadota</taxon>
        <taxon>Alphaproteobacteria</taxon>
        <taxon>Rhodobacterales</taxon>
        <taxon>Paracoccaceae</taxon>
        <taxon>Mangrovicoccus</taxon>
    </lineage>
</organism>
<evidence type="ECO:0000256" key="3">
    <source>
        <dbReference type="ARBA" id="ARBA00022519"/>
    </source>
</evidence>
<evidence type="ECO:0000313" key="8">
    <source>
        <dbReference type="Proteomes" id="UP000609121"/>
    </source>
</evidence>
<comment type="subcellular location">
    <subcellularLocation>
        <location evidence="1">Cell inner membrane</location>
    </subcellularLocation>
</comment>
<sequence length="302" mass="33116">MAKKTKSARQAAWEAAAIRALLSWPKVLPFGMRRAVVAWLMAWIVAPVAGYRGRIRANLAHVMPDLPEPEIRRLMRRVPANVGRMLTELAAGEEFLDLLRDEPLTGPGVGALDEARAAGRPVIVVSGHFGNFDAMRGVLALRGHRIGAIYRPLNDAALDADFLAMLTAIAEPVFPRGRAGLARMIRFLKQGNAVAILPDQYVNRGEALTFFGQPAPTALSAAEMALKYDALLVPVYGIRRGDGGFDLVVEAPVPHGEARAMSQALNDSLEARIRDNMDQWLWIHRRWKPARQAKRAARAAKG</sequence>
<keyword evidence="6 7" id="KW-0012">Acyltransferase</keyword>
<dbReference type="PANTHER" id="PTHR30606:SF10">
    <property type="entry name" value="PHOSPHATIDYLINOSITOL MANNOSIDE ACYLTRANSFERASE"/>
    <property type="match status" value="1"/>
</dbReference>
<name>A0A8J6YXG1_9RHOB</name>
<dbReference type="PANTHER" id="PTHR30606">
    <property type="entry name" value="LIPID A BIOSYNTHESIS LAUROYL ACYLTRANSFERASE"/>
    <property type="match status" value="1"/>
</dbReference>
<dbReference type="AlphaFoldDB" id="A0A8J6YXG1"/>
<keyword evidence="3" id="KW-0997">Cell inner membrane</keyword>
<keyword evidence="8" id="KW-1185">Reference proteome</keyword>
<dbReference type="GO" id="GO:0009247">
    <property type="term" value="P:glycolipid biosynthetic process"/>
    <property type="evidence" value="ECO:0007669"/>
    <property type="project" value="UniProtKB-ARBA"/>
</dbReference>
<comment type="caution">
    <text evidence="7">The sequence shown here is derived from an EMBL/GenBank/DDBJ whole genome shotgun (WGS) entry which is preliminary data.</text>
</comment>
<evidence type="ECO:0000256" key="2">
    <source>
        <dbReference type="ARBA" id="ARBA00022475"/>
    </source>
</evidence>
<dbReference type="GO" id="GO:0005886">
    <property type="term" value="C:plasma membrane"/>
    <property type="evidence" value="ECO:0007669"/>
    <property type="project" value="UniProtKB-SubCell"/>
</dbReference>
<evidence type="ECO:0000256" key="5">
    <source>
        <dbReference type="ARBA" id="ARBA00023136"/>
    </source>
</evidence>
<gene>
    <name evidence="7" type="ORF">ICN82_05560</name>
</gene>
<keyword evidence="5" id="KW-0472">Membrane</keyword>
<dbReference type="Proteomes" id="UP000609121">
    <property type="component" value="Unassembled WGS sequence"/>
</dbReference>
<keyword evidence="2" id="KW-1003">Cell membrane</keyword>
<dbReference type="RefSeq" id="WP_193180580.1">
    <property type="nucleotide sequence ID" value="NZ_JACVXA010000011.1"/>
</dbReference>
<proteinExistence type="predicted"/>
<evidence type="ECO:0000256" key="1">
    <source>
        <dbReference type="ARBA" id="ARBA00004533"/>
    </source>
</evidence>
<dbReference type="Pfam" id="PF03279">
    <property type="entry name" value="Lip_A_acyltrans"/>
    <property type="match status" value="1"/>
</dbReference>
<evidence type="ECO:0000256" key="6">
    <source>
        <dbReference type="ARBA" id="ARBA00023315"/>
    </source>
</evidence>
<dbReference type="GO" id="GO:0016746">
    <property type="term" value="F:acyltransferase activity"/>
    <property type="evidence" value="ECO:0007669"/>
    <property type="project" value="UniProtKB-KW"/>
</dbReference>
<keyword evidence="4" id="KW-0808">Transferase</keyword>
<accession>A0A8J6YXG1</accession>
<reference evidence="7" key="1">
    <citation type="submission" date="2020-09" db="EMBL/GenBank/DDBJ databases">
        <title>A novel bacterium of genus Mangrovicoccus, isolated from South China Sea.</title>
        <authorList>
            <person name="Huang H."/>
            <person name="Mo K."/>
            <person name="Hu Y."/>
        </authorList>
    </citation>
    <scope>NUCLEOTIDE SEQUENCE</scope>
    <source>
        <strain evidence="7">HB182678</strain>
    </source>
</reference>
<protein>
    <submittedName>
        <fullName evidence="7">Lysophospholipid acyltransferase family protein</fullName>
    </submittedName>
</protein>
<evidence type="ECO:0000256" key="4">
    <source>
        <dbReference type="ARBA" id="ARBA00022679"/>
    </source>
</evidence>
<dbReference type="CDD" id="cd07984">
    <property type="entry name" value="LPLAT_LABLAT-like"/>
    <property type="match status" value="1"/>
</dbReference>
<evidence type="ECO:0000313" key="7">
    <source>
        <dbReference type="EMBL" id="MBE3637673.1"/>
    </source>
</evidence>
<dbReference type="InterPro" id="IPR004960">
    <property type="entry name" value="LipA_acyltrans"/>
</dbReference>
<dbReference type="EMBL" id="JACVXA010000011">
    <property type="protein sequence ID" value="MBE3637673.1"/>
    <property type="molecule type" value="Genomic_DNA"/>
</dbReference>